<dbReference type="Proteomes" id="UP000064201">
    <property type="component" value="Chromosome"/>
</dbReference>
<dbReference type="InterPro" id="IPR023214">
    <property type="entry name" value="HAD_sf"/>
</dbReference>
<dbReference type="SUPFAM" id="SSF56784">
    <property type="entry name" value="HAD-like"/>
    <property type="match status" value="1"/>
</dbReference>
<dbReference type="Gene3D" id="1.10.720.60">
    <property type="match status" value="1"/>
</dbReference>
<dbReference type="AlphaFoldDB" id="A0A0G3G0I0"/>
<dbReference type="GO" id="GO:0043874">
    <property type="term" value="F:acireductone synthase activity"/>
    <property type="evidence" value="ECO:0007669"/>
    <property type="project" value="TreeGrafter"/>
</dbReference>
<protein>
    <submittedName>
        <fullName evidence="1">Enolase</fullName>
    </submittedName>
</protein>
<dbReference type="OrthoDB" id="9797416at2"/>
<gene>
    <name evidence="1" type="ORF">TVD_04610</name>
</gene>
<evidence type="ECO:0000313" key="2">
    <source>
        <dbReference type="Proteomes" id="UP000064201"/>
    </source>
</evidence>
<dbReference type="PATRIC" id="fig|106634.4.peg.942"/>
<dbReference type="PANTHER" id="PTHR20371:SF1">
    <property type="entry name" value="ENOLASE-PHOSPHATASE E1"/>
    <property type="match status" value="1"/>
</dbReference>
<sequence length="235" mass="25142">MATSAAHSAPQAIILAFEGILAPSGVLRETLEPHAQEALPGFLERHAESTAVQRTLADILAYSGRELDADGLLAQIRAWIRGGQDITPVRQLQGMVWADALEAGALQPQLDAATAEALVRLHAAGVALYSFGATPAPVQRDWLRHSPHPEVEECLDGLFDTRIGGRRDAGSYRRLAEEIGRTPETVLVLSARGDELDCAHQAWLMTARPEADPNAQDAHPVRSLTSLMPAGAQGS</sequence>
<keyword evidence="2" id="KW-1185">Reference proteome</keyword>
<dbReference type="KEGG" id="tvr:TVD_04610"/>
<dbReference type="RefSeq" id="WP_047250931.1">
    <property type="nucleotide sequence ID" value="NZ_CP011367.1"/>
</dbReference>
<dbReference type="GO" id="GO:0019509">
    <property type="term" value="P:L-methionine salvage from methylthioadenosine"/>
    <property type="evidence" value="ECO:0007669"/>
    <property type="project" value="TreeGrafter"/>
</dbReference>
<dbReference type="Gene3D" id="3.40.50.1000">
    <property type="entry name" value="HAD superfamily/HAD-like"/>
    <property type="match status" value="1"/>
</dbReference>
<reference evidence="1 2" key="1">
    <citation type="submission" date="2015-04" db="EMBL/GenBank/DDBJ databases">
        <title>Complete Sequence for the Genome of the Thioalkalivibrio versutus D301.</title>
        <authorList>
            <person name="Mu T."/>
            <person name="Zhou J."/>
            <person name="Xu X."/>
        </authorList>
    </citation>
    <scope>NUCLEOTIDE SEQUENCE [LARGE SCALE GENOMIC DNA]</scope>
    <source>
        <strain evidence="1 2">D301</strain>
    </source>
</reference>
<organism evidence="1 2">
    <name type="scientific">Thioalkalivibrio versutus</name>
    <dbReference type="NCBI Taxonomy" id="106634"/>
    <lineage>
        <taxon>Bacteria</taxon>
        <taxon>Pseudomonadati</taxon>
        <taxon>Pseudomonadota</taxon>
        <taxon>Gammaproteobacteria</taxon>
        <taxon>Chromatiales</taxon>
        <taxon>Ectothiorhodospiraceae</taxon>
        <taxon>Thioalkalivibrio</taxon>
    </lineage>
</organism>
<dbReference type="InterPro" id="IPR036412">
    <property type="entry name" value="HAD-like_sf"/>
</dbReference>
<dbReference type="EMBL" id="CP011367">
    <property type="protein sequence ID" value="AKJ94698.1"/>
    <property type="molecule type" value="Genomic_DNA"/>
</dbReference>
<accession>A0A0G3G0I0</accession>
<proteinExistence type="predicted"/>
<dbReference type="STRING" id="106634.TVD_04610"/>
<dbReference type="PANTHER" id="PTHR20371">
    <property type="entry name" value="ENOLASE-PHOSPHATASE E1"/>
    <property type="match status" value="1"/>
</dbReference>
<name>A0A0G3G0I0_9GAMM</name>
<evidence type="ECO:0000313" key="1">
    <source>
        <dbReference type="EMBL" id="AKJ94698.1"/>
    </source>
</evidence>